<dbReference type="Pfam" id="PF04002">
    <property type="entry name" value="RadC"/>
    <property type="match status" value="1"/>
</dbReference>
<dbReference type="InterPro" id="IPR020891">
    <property type="entry name" value="UPF0758_CS"/>
</dbReference>
<evidence type="ECO:0000256" key="4">
    <source>
        <dbReference type="ARBA" id="ARBA00022801"/>
    </source>
</evidence>
<evidence type="ECO:0000256" key="6">
    <source>
        <dbReference type="ARBA" id="ARBA00023049"/>
    </source>
</evidence>
<dbReference type="PANTHER" id="PTHR30471:SF3">
    <property type="entry name" value="UPF0758 PROTEIN YEES-RELATED"/>
    <property type="match status" value="1"/>
</dbReference>
<dbReference type="CDD" id="cd08071">
    <property type="entry name" value="MPN_DUF2466"/>
    <property type="match status" value="1"/>
</dbReference>
<dbReference type="Pfam" id="PF20582">
    <property type="entry name" value="UPF0758_N"/>
    <property type="match status" value="1"/>
</dbReference>
<dbReference type="GO" id="GO:0006508">
    <property type="term" value="P:proteolysis"/>
    <property type="evidence" value="ECO:0007669"/>
    <property type="project" value="UniProtKB-KW"/>
</dbReference>
<dbReference type="PROSITE" id="PS50249">
    <property type="entry name" value="MPN"/>
    <property type="match status" value="1"/>
</dbReference>
<keyword evidence="4" id="KW-0378">Hydrolase</keyword>
<gene>
    <name evidence="9" type="primary">radC</name>
    <name evidence="9" type="ORF">HCN83_04075</name>
</gene>
<name>A0A969TSN4_9BACI</name>
<dbReference type="SUPFAM" id="SSF47781">
    <property type="entry name" value="RuvA domain 2-like"/>
    <property type="match status" value="1"/>
</dbReference>
<dbReference type="InterPro" id="IPR037518">
    <property type="entry name" value="MPN"/>
</dbReference>
<dbReference type="Gene3D" id="3.40.140.10">
    <property type="entry name" value="Cytidine Deaminase, domain 2"/>
    <property type="match status" value="1"/>
</dbReference>
<evidence type="ECO:0000256" key="2">
    <source>
        <dbReference type="ARBA" id="ARBA00022670"/>
    </source>
</evidence>
<dbReference type="PROSITE" id="PS01302">
    <property type="entry name" value="UPF0758"/>
    <property type="match status" value="1"/>
</dbReference>
<dbReference type="NCBIfam" id="TIGR00608">
    <property type="entry name" value="radc"/>
    <property type="match status" value="1"/>
</dbReference>
<feature type="domain" description="MPN" evidence="8">
    <location>
        <begin position="101"/>
        <end position="223"/>
    </location>
</feature>
<evidence type="ECO:0000256" key="5">
    <source>
        <dbReference type="ARBA" id="ARBA00022833"/>
    </source>
</evidence>
<evidence type="ECO:0000256" key="7">
    <source>
        <dbReference type="RuleBase" id="RU003797"/>
    </source>
</evidence>
<reference evidence="9 10" key="1">
    <citation type="submission" date="2020-03" db="EMBL/GenBank/DDBJ databases">
        <title>Assessment of the enzymatic potential of alkaline-tolerant lipase obtained from Bacillus luteus H11 (technogenic soil) for the bioremediation of saline soils contaminated with petroleum substances.</title>
        <authorList>
            <person name="Kalwasinska A."/>
        </authorList>
    </citation>
    <scope>NUCLEOTIDE SEQUENCE [LARGE SCALE GENOMIC DNA]</scope>
    <source>
        <strain evidence="9 10">H11</strain>
    </source>
</reference>
<evidence type="ECO:0000313" key="9">
    <source>
        <dbReference type="EMBL" id="NJP36758.1"/>
    </source>
</evidence>
<keyword evidence="6" id="KW-0482">Metalloprotease</keyword>
<organism evidence="9 10">
    <name type="scientific">Alkalicoccus luteus</name>
    <dbReference type="NCBI Taxonomy" id="1237094"/>
    <lineage>
        <taxon>Bacteria</taxon>
        <taxon>Bacillati</taxon>
        <taxon>Bacillota</taxon>
        <taxon>Bacilli</taxon>
        <taxon>Bacillales</taxon>
        <taxon>Bacillaceae</taxon>
        <taxon>Alkalicoccus</taxon>
    </lineage>
</organism>
<dbReference type="GO" id="GO:0046872">
    <property type="term" value="F:metal ion binding"/>
    <property type="evidence" value="ECO:0007669"/>
    <property type="project" value="UniProtKB-KW"/>
</dbReference>
<comment type="caution">
    <text evidence="9">The sequence shown here is derived from an EMBL/GenBank/DDBJ whole genome shotgun (WGS) entry which is preliminary data.</text>
</comment>
<sequence>MIRDVPKSERPRERLMQHGAEALSNQELLALLLGSGTRRESVMDLAGRLIQTFDGLKLLKDATVSELMDVKGIGEAKAVQMRAALEIGRRIKQFPVEETHVVRSPQDAADYMMEEMRHLKQEHFVALYLNTKNAVLHKKTIFIGSLNASLVHPREVFKEALRYSSASLICLHNHPSGIPEPSQEDIDVTKRLQETGRMLGVELLDHVIIGDRRFCSLKEKGYL</sequence>
<keyword evidence="3" id="KW-0479">Metal-binding</keyword>
<dbReference type="AlphaFoldDB" id="A0A969TSN4"/>
<keyword evidence="2" id="KW-0645">Protease</keyword>
<comment type="similarity">
    <text evidence="1 7">Belongs to the UPF0758 family.</text>
</comment>
<dbReference type="Gene3D" id="1.10.150.20">
    <property type="entry name" value="5' to 3' exonuclease, C-terminal subdomain"/>
    <property type="match status" value="1"/>
</dbReference>
<proteinExistence type="inferred from homology"/>
<evidence type="ECO:0000256" key="1">
    <source>
        <dbReference type="ARBA" id="ARBA00010243"/>
    </source>
</evidence>
<keyword evidence="10" id="KW-1185">Reference proteome</keyword>
<dbReference type="InterPro" id="IPR010994">
    <property type="entry name" value="RuvA_2-like"/>
</dbReference>
<dbReference type="InterPro" id="IPR001405">
    <property type="entry name" value="UPF0758"/>
</dbReference>
<dbReference type="NCBIfam" id="NF000642">
    <property type="entry name" value="PRK00024.1"/>
    <property type="match status" value="1"/>
</dbReference>
<dbReference type="PANTHER" id="PTHR30471">
    <property type="entry name" value="DNA REPAIR PROTEIN RADC"/>
    <property type="match status" value="1"/>
</dbReference>
<evidence type="ECO:0000313" key="10">
    <source>
        <dbReference type="Proteomes" id="UP000752012"/>
    </source>
</evidence>
<dbReference type="InterPro" id="IPR025657">
    <property type="entry name" value="RadC_JAB"/>
</dbReference>
<keyword evidence="5" id="KW-0862">Zinc</keyword>
<accession>A0A969TSN4</accession>
<evidence type="ECO:0000259" key="8">
    <source>
        <dbReference type="PROSITE" id="PS50249"/>
    </source>
</evidence>
<dbReference type="InterPro" id="IPR046778">
    <property type="entry name" value="UPF0758_N"/>
</dbReference>
<dbReference type="EMBL" id="JAATHJ010000004">
    <property type="protein sequence ID" value="NJP36758.1"/>
    <property type="molecule type" value="Genomic_DNA"/>
</dbReference>
<dbReference type="GO" id="GO:0008237">
    <property type="term" value="F:metallopeptidase activity"/>
    <property type="evidence" value="ECO:0007669"/>
    <property type="project" value="UniProtKB-KW"/>
</dbReference>
<dbReference type="Proteomes" id="UP000752012">
    <property type="component" value="Unassembled WGS sequence"/>
</dbReference>
<protein>
    <submittedName>
        <fullName evidence="9">DNA repair protein RadC</fullName>
    </submittedName>
</protein>
<evidence type="ECO:0000256" key="3">
    <source>
        <dbReference type="ARBA" id="ARBA00022723"/>
    </source>
</evidence>